<feature type="region of interest" description="Disordered" evidence="1">
    <location>
        <begin position="123"/>
        <end position="146"/>
    </location>
</feature>
<sequence>MPNSGVKLDGCSFLNGEVGENEQSAGRAAYSVSHKIDSLCYKPPQLEDICVSSCSSTFHWNTTMQPTSYLELFSSPITYSTSSSAIFSSSNWPSVESILRSAARSFTNTPSIIRRRDAHKLLPPNAMHTNENRTQGSCTPEDGKVKDDQEGSALSNIFSNPCTINGDVFEQEKDFSFSPPYRLRSSKRKLTSKQLEKRLDFPLKEADFGGNTNHSTLEVNLSSCSPTNIHLLSLHGKKLKANPTGCEESNFSSTTKLGVT</sequence>
<proteinExistence type="predicted"/>
<dbReference type="OrthoDB" id="645074at2759"/>
<organism evidence="2 3">
    <name type="scientific">Vanilla planifolia</name>
    <name type="common">Vanilla</name>
    <dbReference type="NCBI Taxonomy" id="51239"/>
    <lineage>
        <taxon>Eukaryota</taxon>
        <taxon>Viridiplantae</taxon>
        <taxon>Streptophyta</taxon>
        <taxon>Embryophyta</taxon>
        <taxon>Tracheophyta</taxon>
        <taxon>Spermatophyta</taxon>
        <taxon>Magnoliopsida</taxon>
        <taxon>Liliopsida</taxon>
        <taxon>Asparagales</taxon>
        <taxon>Orchidaceae</taxon>
        <taxon>Vanilloideae</taxon>
        <taxon>Vanilleae</taxon>
        <taxon>Vanilla</taxon>
    </lineage>
</organism>
<name>A0A835Q778_VANPL</name>
<dbReference type="Proteomes" id="UP000636800">
    <property type="component" value="Chromosome 10"/>
</dbReference>
<gene>
    <name evidence="2" type="ORF">HPP92_020423</name>
</gene>
<protein>
    <submittedName>
        <fullName evidence="2">Uncharacterized protein</fullName>
    </submittedName>
</protein>
<dbReference type="AlphaFoldDB" id="A0A835Q778"/>
<evidence type="ECO:0000313" key="2">
    <source>
        <dbReference type="EMBL" id="KAG0464354.1"/>
    </source>
</evidence>
<accession>A0A835Q778</accession>
<evidence type="ECO:0000256" key="1">
    <source>
        <dbReference type="SAM" id="MobiDB-lite"/>
    </source>
</evidence>
<dbReference type="EMBL" id="JADCNL010000010">
    <property type="protein sequence ID" value="KAG0464354.1"/>
    <property type="molecule type" value="Genomic_DNA"/>
</dbReference>
<feature type="compositionally biased region" description="Polar residues" evidence="1">
    <location>
        <begin position="127"/>
        <end position="138"/>
    </location>
</feature>
<keyword evidence="3" id="KW-1185">Reference proteome</keyword>
<reference evidence="2 3" key="1">
    <citation type="journal article" date="2020" name="Nat. Food">
        <title>A phased Vanilla planifolia genome enables genetic improvement of flavour and production.</title>
        <authorList>
            <person name="Hasing T."/>
            <person name="Tang H."/>
            <person name="Brym M."/>
            <person name="Khazi F."/>
            <person name="Huang T."/>
            <person name="Chambers A.H."/>
        </authorList>
    </citation>
    <scope>NUCLEOTIDE SEQUENCE [LARGE SCALE GENOMIC DNA]</scope>
    <source>
        <tissue evidence="2">Leaf</tissue>
    </source>
</reference>
<comment type="caution">
    <text evidence="2">The sequence shown here is derived from an EMBL/GenBank/DDBJ whole genome shotgun (WGS) entry which is preliminary data.</text>
</comment>
<evidence type="ECO:0000313" key="3">
    <source>
        <dbReference type="Proteomes" id="UP000636800"/>
    </source>
</evidence>